<evidence type="ECO:0000313" key="1">
    <source>
        <dbReference type="EMBL" id="CAF88012.1"/>
    </source>
</evidence>
<dbReference type="EMBL" id="CAAE01003712">
    <property type="protein sequence ID" value="CAF88012.1"/>
    <property type="molecule type" value="Genomic_DNA"/>
</dbReference>
<dbReference type="KEGG" id="tng:GSTEN00001112G001"/>
<feature type="non-terminal residue" evidence="1">
    <location>
        <position position="1"/>
    </location>
</feature>
<comment type="caution">
    <text evidence="1">The sequence shown here is derived from an EMBL/GenBank/DDBJ whole genome shotgun (WGS) entry which is preliminary data.</text>
</comment>
<sequence>PADFLPPSKPLTLSQTQSALFFLTKLKHNSLQRRKVCPPGLGVDTAREAFH</sequence>
<accession>Q4TGH0</accession>
<organism evidence="1">
    <name type="scientific">Tetraodon nigroviridis</name>
    <name type="common">Spotted green pufferfish</name>
    <name type="synonym">Chelonodon nigroviridis</name>
    <dbReference type="NCBI Taxonomy" id="99883"/>
    <lineage>
        <taxon>Eukaryota</taxon>
        <taxon>Metazoa</taxon>
        <taxon>Chordata</taxon>
        <taxon>Craniata</taxon>
        <taxon>Vertebrata</taxon>
        <taxon>Euteleostomi</taxon>
        <taxon>Actinopterygii</taxon>
        <taxon>Neopterygii</taxon>
        <taxon>Teleostei</taxon>
        <taxon>Neoteleostei</taxon>
        <taxon>Acanthomorphata</taxon>
        <taxon>Eupercaria</taxon>
        <taxon>Tetraodontiformes</taxon>
        <taxon>Tetradontoidea</taxon>
        <taxon>Tetraodontidae</taxon>
        <taxon>Tetraodon</taxon>
    </lineage>
</organism>
<name>Q4TGH0_TETNG</name>
<dbReference type="AlphaFoldDB" id="Q4TGH0"/>
<protein>
    <submittedName>
        <fullName evidence="1">(spotted green pufferfish) hypothetical protein</fullName>
    </submittedName>
</protein>
<reference evidence="1" key="2">
    <citation type="submission" date="2004-02" db="EMBL/GenBank/DDBJ databases">
        <authorList>
            <consortium name="Genoscope"/>
            <consortium name="Whitehead Institute Centre for Genome Research"/>
        </authorList>
    </citation>
    <scope>NUCLEOTIDE SEQUENCE</scope>
</reference>
<reference evidence="1" key="1">
    <citation type="journal article" date="2004" name="Nature">
        <title>Genome duplication in the teleost fish Tetraodon nigroviridis reveals the early vertebrate proto-karyotype.</title>
        <authorList>
            <person name="Jaillon O."/>
            <person name="Aury J.-M."/>
            <person name="Brunet F."/>
            <person name="Petit J.-L."/>
            <person name="Stange-Thomann N."/>
            <person name="Mauceli E."/>
            <person name="Bouneau L."/>
            <person name="Fischer C."/>
            <person name="Ozouf-Costaz C."/>
            <person name="Bernot A."/>
            <person name="Nicaud S."/>
            <person name="Jaffe D."/>
            <person name="Fisher S."/>
            <person name="Lutfalla G."/>
            <person name="Dossat C."/>
            <person name="Segurens B."/>
            <person name="Dasilva C."/>
            <person name="Salanoubat M."/>
            <person name="Levy M."/>
            <person name="Boudet N."/>
            <person name="Castellano S."/>
            <person name="Anthouard V."/>
            <person name="Jubin C."/>
            <person name="Castelli V."/>
            <person name="Katinka M."/>
            <person name="Vacherie B."/>
            <person name="Biemont C."/>
            <person name="Skalli Z."/>
            <person name="Cattolico L."/>
            <person name="Poulain J."/>
            <person name="De Berardinis V."/>
            <person name="Cruaud C."/>
            <person name="Duprat S."/>
            <person name="Brottier P."/>
            <person name="Coutanceau J.-P."/>
            <person name="Gouzy J."/>
            <person name="Parra G."/>
            <person name="Lardier G."/>
            <person name="Chapple C."/>
            <person name="McKernan K.J."/>
            <person name="McEwan P."/>
            <person name="Bosak S."/>
            <person name="Kellis M."/>
            <person name="Volff J.-N."/>
            <person name="Guigo R."/>
            <person name="Zody M.C."/>
            <person name="Mesirov J."/>
            <person name="Lindblad-Toh K."/>
            <person name="Birren B."/>
            <person name="Nusbaum C."/>
            <person name="Kahn D."/>
            <person name="Robinson-Rechavi M."/>
            <person name="Laudet V."/>
            <person name="Schachter V."/>
            <person name="Quetier F."/>
            <person name="Saurin W."/>
            <person name="Scarpelli C."/>
            <person name="Wincker P."/>
            <person name="Lander E.S."/>
            <person name="Weissenbach J."/>
            <person name="Roest Crollius H."/>
        </authorList>
    </citation>
    <scope>NUCLEOTIDE SEQUENCE [LARGE SCALE GENOMIC DNA]</scope>
</reference>
<proteinExistence type="predicted"/>
<gene>
    <name evidence="1" type="ORF">GSTENG00001112001</name>
</gene>